<keyword evidence="6 7" id="KW-0472">Membrane</keyword>
<dbReference type="GO" id="GO:0005886">
    <property type="term" value="C:plasma membrane"/>
    <property type="evidence" value="ECO:0007669"/>
    <property type="project" value="UniProtKB-SubCell"/>
</dbReference>
<evidence type="ECO:0000259" key="8">
    <source>
        <dbReference type="PROSITE" id="PS50928"/>
    </source>
</evidence>
<reference evidence="9" key="2">
    <citation type="submission" date="2020-09" db="EMBL/GenBank/DDBJ databases">
        <authorList>
            <person name="Sun Q."/>
            <person name="Ohkuma M."/>
        </authorList>
    </citation>
    <scope>NUCLEOTIDE SEQUENCE</scope>
    <source>
        <strain evidence="9">JCM 14719</strain>
    </source>
</reference>
<feature type="transmembrane region" description="Helical" evidence="7">
    <location>
        <begin position="134"/>
        <end position="152"/>
    </location>
</feature>
<evidence type="ECO:0000256" key="4">
    <source>
        <dbReference type="ARBA" id="ARBA00022692"/>
    </source>
</evidence>
<dbReference type="CDD" id="cd06261">
    <property type="entry name" value="TM_PBP2"/>
    <property type="match status" value="1"/>
</dbReference>
<dbReference type="InterPro" id="IPR035906">
    <property type="entry name" value="MetI-like_sf"/>
</dbReference>
<feature type="transmembrane region" description="Helical" evidence="7">
    <location>
        <begin position="9"/>
        <end position="30"/>
    </location>
</feature>
<feature type="transmembrane region" description="Helical" evidence="7">
    <location>
        <begin position="231"/>
        <end position="253"/>
    </location>
</feature>
<dbReference type="PANTHER" id="PTHR30465">
    <property type="entry name" value="INNER MEMBRANE ABC TRANSPORTER"/>
    <property type="match status" value="1"/>
</dbReference>
<keyword evidence="5 7" id="KW-1133">Transmembrane helix</keyword>
<dbReference type="SUPFAM" id="SSF161098">
    <property type="entry name" value="MetI-like"/>
    <property type="match status" value="1"/>
</dbReference>
<feature type="transmembrane region" description="Helical" evidence="7">
    <location>
        <begin position="172"/>
        <end position="191"/>
    </location>
</feature>
<dbReference type="RefSeq" id="WP_054669113.1">
    <property type="nucleotide sequence ID" value="NZ_BMOF01000003.1"/>
</dbReference>
<name>A0A8J3BAX8_9BACI</name>
<dbReference type="PROSITE" id="PS50928">
    <property type="entry name" value="ABC_TM1"/>
    <property type="match status" value="1"/>
</dbReference>
<feature type="transmembrane region" description="Helical" evidence="7">
    <location>
        <begin position="273"/>
        <end position="299"/>
    </location>
</feature>
<dbReference type="GO" id="GO:0055085">
    <property type="term" value="P:transmembrane transport"/>
    <property type="evidence" value="ECO:0007669"/>
    <property type="project" value="InterPro"/>
</dbReference>
<evidence type="ECO:0000256" key="5">
    <source>
        <dbReference type="ARBA" id="ARBA00022989"/>
    </source>
</evidence>
<dbReference type="Proteomes" id="UP000637720">
    <property type="component" value="Unassembled WGS sequence"/>
</dbReference>
<dbReference type="PANTHER" id="PTHR30465:SF93">
    <property type="entry name" value="OLIGOPEPTIDE TRANSPORT SYSTEM PERMEASE PROTEIN OPPB"/>
    <property type="match status" value="1"/>
</dbReference>
<keyword evidence="4 7" id="KW-0812">Transmembrane</keyword>
<evidence type="ECO:0000256" key="7">
    <source>
        <dbReference type="RuleBase" id="RU363032"/>
    </source>
</evidence>
<evidence type="ECO:0000256" key="1">
    <source>
        <dbReference type="ARBA" id="ARBA00004651"/>
    </source>
</evidence>
<dbReference type="Gene3D" id="1.10.3720.10">
    <property type="entry name" value="MetI-like"/>
    <property type="match status" value="1"/>
</dbReference>
<comment type="subcellular location">
    <subcellularLocation>
        <location evidence="1 7">Cell membrane</location>
        <topology evidence="1 7">Multi-pass membrane protein</topology>
    </subcellularLocation>
</comment>
<keyword evidence="2 7" id="KW-0813">Transport</keyword>
<comment type="caution">
    <text evidence="9">The sequence shown here is derived from an EMBL/GenBank/DDBJ whole genome shotgun (WGS) entry which is preliminary data.</text>
</comment>
<reference evidence="9" key="1">
    <citation type="journal article" date="2014" name="Int. J. Syst. Evol. Microbiol.">
        <title>Complete genome sequence of Corynebacterium casei LMG S-19264T (=DSM 44701T), isolated from a smear-ripened cheese.</title>
        <authorList>
            <consortium name="US DOE Joint Genome Institute (JGI-PGF)"/>
            <person name="Walter F."/>
            <person name="Albersmeier A."/>
            <person name="Kalinowski J."/>
            <person name="Ruckert C."/>
        </authorList>
    </citation>
    <scope>NUCLEOTIDE SEQUENCE</scope>
    <source>
        <strain evidence="9">JCM 14719</strain>
    </source>
</reference>
<dbReference type="InterPro" id="IPR045621">
    <property type="entry name" value="BPD_transp_1_N"/>
</dbReference>
<keyword evidence="3" id="KW-1003">Cell membrane</keyword>
<feature type="transmembrane region" description="Helical" evidence="7">
    <location>
        <begin position="101"/>
        <end position="122"/>
    </location>
</feature>
<evidence type="ECO:0000313" key="9">
    <source>
        <dbReference type="EMBL" id="GGJ93064.1"/>
    </source>
</evidence>
<sequence>MLRYILKRLGWMLLTLWVIITLTFILMHSIPGDPFSQDGKKYPEPILKNLRAKYHLDEPLPVQYVLYLKNLLMLDLGPSIKSDTRTVNDVIADGFPVSFQLGLAAVALALVVGILLGVLAALRHGSWLDNAATAVAVVGISVPSFVMAPLLQKYFGLKWKLLPVAQWGSFEHLILPAFALSLGPLAVIARLTRSSMLDVLGQDYIRTAKAKGLSQPATVFRHALRNALMPVITYLGPLLAAILTGTFVIEKIFAIPGLGKYFVESIINRDYPMIMGTTIFYSAILVVMMLLVDLAYTLVDPRIKLASKED</sequence>
<evidence type="ECO:0000256" key="3">
    <source>
        <dbReference type="ARBA" id="ARBA00022475"/>
    </source>
</evidence>
<comment type="similarity">
    <text evidence="7">Belongs to the binding-protein-dependent transport system permease family.</text>
</comment>
<dbReference type="Pfam" id="PF00528">
    <property type="entry name" value="BPD_transp_1"/>
    <property type="match status" value="1"/>
</dbReference>
<evidence type="ECO:0000256" key="6">
    <source>
        <dbReference type="ARBA" id="ARBA00023136"/>
    </source>
</evidence>
<proteinExistence type="inferred from homology"/>
<organism evidence="9 10">
    <name type="scientific">Calditerricola satsumensis</name>
    <dbReference type="NCBI Taxonomy" id="373054"/>
    <lineage>
        <taxon>Bacteria</taxon>
        <taxon>Bacillati</taxon>
        <taxon>Bacillota</taxon>
        <taxon>Bacilli</taxon>
        <taxon>Bacillales</taxon>
        <taxon>Bacillaceae</taxon>
        <taxon>Calditerricola</taxon>
    </lineage>
</organism>
<evidence type="ECO:0000313" key="10">
    <source>
        <dbReference type="Proteomes" id="UP000637720"/>
    </source>
</evidence>
<gene>
    <name evidence="9" type="primary">dppB</name>
    <name evidence="9" type="ORF">GCM10007043_03450</name>
</gene>
<accession>A0A8J3BAX8</accession>
<dbReference type="AlphaFoldDB" id="A0A8J3BAX8"/>
<feature type="domain" description="ABC transmembrane type-1" evidence="8">
    <location>
        <begin position="95"/>
        <end position="296"/>
    </location>
</feature>
<evidence type="ECO:0000256" key="2">
    <source>
        <dbReference type="ARBA" id="ARBA00022448"/>
    </source>
</evidence>
<protein>
    <submittedName>
        <fullName evidence="9">Dipeptide transport system permease protein DppB</fullName>
    </submittedName>
</protein>
<keyword evidence="10" id="KW-1185">Reference proteome</keyword>
<dbReference type="EMBL" id="BMOF01000003">
    <property type="protein sequence ID" value="GGJ93064.1"/>
    <property type="molecule type" value="Genomic_DNA"/>
</dbReference>
<dbReference type="InterPro" id="IPR000515">
    <property type="entry name" value="MetI-like"/>
</dbReference>
<dbReference type="Pfam" id="PF19300">
    <property type="entry name" value="BPD_transp_1_N"/>
    <property type="match status" value="1"/>
</dbReference>